<name>A0ABX2KX33_9PROT</name>
<evidence type="ECO:0000313" key="2">
    <source>
        <dbReference type="Proteomes" id="UP000639419"/>
    </source>
</evidence>
<gene>
    <name evidence="1" type="ORF">GBZ26_18715</name>
</gene>
<dbReference type="RefSeq" id="WP_174440138.1">
    <property type="nucleotide sequence ID" value="NZ_BAABCC010000002.1"/>
</dbReference>
<evidence type="ECO:0000313" key="1">
    <source>
        <dbReference type="EMBL" id="NUB21218.1"/>
    </source>
</evidence>
<protein>
    <submittedName>
        <fullName evidence="1">Uncharacterized protein</fullName>
    </submittedName>
</protein>
<sequence length="157" mass="17579">MDETSPFSLKHRPVYLLPYEAHDGPYKNATDCKYLSIGLAQYDPRALSVKTLRHTGDKWSRQSEEMPAHRAIDLVALLAFALEAQNSGGNNGVEIPTDFLENQSEPIRIENSADNALKRGIFAESLVGESEAARLLRNRLGKLRGVLERLHRNDLIP</sequence>
<reference evidence="1 2" key="1">
    <citation type="submission" date="2019-10" db="EMBL/GenBank/DDBJ databases">
        <title>Genome sequence of Azospirillum formosense CC-Nfb-7.</title>
        <authorList>
            <person name="Ambrosini A."/>
            <person name="Sant'Anna F.H."/>
            <person name="Cassan F.D."/>
            <person name="Souza E.M."/>
            <person name="Passaglia L.M.P."/>
        </authorList>
    </citation>
    <scope>NUCLEOTIDE SEQUENCE [LARGE SCALE GENOMIC DNA]</scope>
    <source>
        <strain evidence="1 2">CC-NFb-7</strain>
    </source>
</reference>
<organism evidence="1 2">
    <name type="scientific">Azospirillum formosense</name>
    <dbReference type="NCBI Taxonomy" id="861533"/>
    <lineage>
        <taxon>Bacteria</taxon>
        <taxon>Pseudomonadati</taxon>
        <taxon>Pseudomonadota</taxon>
        <taxon>Alphaproteobacteria</taxon>
        <taxon>Rhodospirillales</taxon>
        <taxon>Azospirillaceae</taxon>
        <taxon>Azospirillum</taxon>
    </lineage>
</organism>
<accession>A0ABX2KX33</accession>
<comment type="caution">
    <text evidence="1">The sequence shown here is derived from an EMBL/GenBank/DDBJ whole genome shotgun (WGS) entry which is preliminary data.</text>
</comment>
<proteinExistence type="predicted"/>
<keyword evidence="2" id="KW-1185">Reference proteome</keyword>
<dbReference type="Pfam" id="PF20140">
    <property type="entry name" value="DUF6530"/>
    <property type="match status" value="1"/>
</dbReference>
<dbReference type="InterPro" id="IPR045352">
    <property type="entry name" value="DUF6530"/>
</dbReference>
<dbReference type="EMBL" id="WHOR01000154">
    <property type="protein sequence ID" value="NUB21218.1"/>
    <property type="molecule type" value="Genomic_DNA"/>
</dbReference>
<dbReference type="Proteomes" id="UP000639419">
    <property type="component" value="Unassembled WGS sequence"/>
</dbReference>